<dbReference type="GO" id="GO:0003677">
    <property type="term" value="F:DNA binding"/>
    <property type="evidence" value="ECO:0007669"/>
    <property type="project" value="UniProtKB-UniRule"/>
</dbReference>
<sequence length="524" mass="59711">MSLFGGTISKGRSCCVPRCNSRMYGPDGCKTGIHFFRIPGNVIQGKQLKAEWCRLIKRIDGKDNFRLTATTSICSEHFHSDDIIVSEDCNIWRLKKGCKPLQFPWTVPIKTRKLHNRQSYEEECVKNHEDADEKRNETIKSVEPEPASQQPDDRNAGDHAYFSSAYGKLQTSVEILNEKVVELNKELQSAYDRIESLQAEINLHYANRFGVNKIKDDNDAMLFYTGFQNYGVFRSVFEYLESKAENLQYWRGKNEESDHKSYQRNPGSKPGPKRKLDLEEEFFMVLVRMRVGLFVRDLSDRFSISQSYFSKLFTTWVNFLHAELPQLFPFPSQDAVYRAMPSSFKKYPTTRIILDCTEIFIEVPSTMLAQSQTWSNYKHHNTYKVLVGVAPTGNVTFVSELWGGRASDKEITLKSGVLNFLEPGDNVMADRGFEIADILPSGVTLNIPPFKGNAAQLTAEQVQNTMDIASVRIHVERAIGRIKNYHILDGIIPLSLSHIANQIFTVIAYLTCFLPPLVAPGKEE</sequence>
<keyword evidence="4" id="KW-0862">Zinc</keyword>
<comment type="cofactor">
    <cofactor evidence="1">
        <name>a divalent metal cation</name>
        <dbReference type="ChEBI" id="CHEBI:60240"/>
    </cofactor>
</comment>
<keyword evidence="7" id="KW-0175">Coiled coil</keyword>
<name>A0AA88YSG9_PINIB</name>
<evidence type="ECO:0000313" key="11">
    <source>
        <dbReference type="Proteomes" id="UP001186944"/>
    </source>
</evidence>
<proteinExistence type="predicted"/>
<keyword evidence="2" id="KW-0479">Metal-binding</keyword>
<dbReference type="Pfam" id="PF13613">
    <property type="entry name" value="HTH_Tnp_4"/>
    <property type="match status" value="1"/>
</dbReference>
<dbReference type="PANTHER" id="PTHR23080:SF142">
    <property type="entry name" value="SI:CH211-69L10.4"/>
    <property type="match status" value="1"/>
</dbReference>
<evidence type="ECO:0000256" key="8">
    <source>
        <dbReference type="SAM" id="MobiDB-lite"/>
    </source>
</evidence>
<evidence type="ECO:0000256" key="6">
    <source>
        <dbReference type="PROSITE-ProRule" id="PRU00309"/>
    </source>
</evidence>
<dbReference type="InterPro" id="IPR027805">
    <property type="entry name" value="Transposase_HTH_dom"/>
</dbReference>
<comment type="caution">
    <text evidence="10">The sequence shown here is derived from an EMBL/GenBank/DDBJ whole genome shotgun (WGS) entry which is preliminary data.</text>
</comment>
<dbReference type="InterPro" id="IPR027806">
    <property type="entry name" value="HARBI1_dom"/>
</dbReference>
<evidence type="ECO:0000256" key="1">
    <source>
        <dbReference type="ARBA" id="ARBA00001968"/>
    </source>
</evidence>
<protein>
    <recommendedName>
        <fullName evidence="9">THAP-type domain-containing protein</fullName>
    </recommendedName>
</protein>
<evidence type="ECO:0000256" key="5">
    <source>
        <dbReference type="ARBA" id="ARBA00023125"/>
    </source>
</evidence>
<dbReference type="AlphaFoldDB" id="A0AA88YSG9"/>
<evidence type="ECO:0000256" key="4">
    <source>
        <dbReference type="ARBA" id="ARBA00022833"/>
    </source>
</evidence>
<dbReference type="GO" id="GO:0008270">
    <property type="term" value="F:zinc ion binding"/>
    <property type="evidence" value="ECO:0007669"/>
    <property type="project" value="UniProtKB-KW"/>
</dbReference>
<evidence type="ECO:0000259" key="9">
    <source>
        <dbReference type="PROSITE" id="PS50950"/>
    </source>
</evidence>
<keyword evidence="3 6" id="KW-0863">Zinc-finger</keyword>
<dbReference type="InterPro" id="IPR006612">
    <property type="entry name" value="THAP_Znf"/>
</dbReference>
<dbReference type="PANTHER" id="PTHR23080">
    <property type="entry name" value="THAP DOMAIN PROTEIN"/>
    <property type="match status" value="1"/>
</dbReference>
<evidence type="ECO:0000313" key="10">
    <source>
        <dbReference type="EMBL" id="KAK3105971.1"/>
    </source>
</evidence>
<feature type="compositionally biased region" description="Basic and acidic residues" evidence="8">
    <location>
        <begin position="120"/>
        <end position="143"/>
    </location>
</feature>
<dbReference type="PROSITE" id="PS50950">
    <property type="entry name" value="ZF_THAP"/>
    <property type="match status" value="1"/>
</dbReference>
<gene>
    <name evidence="10" type="ORF">FSP39_009864</name>
</gene>
<dbReference type="Proteomes" id="UP001186944">
    <property type="component" value="Unassembled WGS sequence"/>
</dbReference>
<keyword evidence="11" id="KW-1185">Reference proteome</keyword>
<dbReference type="Pfam" id="PF13359">
    <property type="entry name" value="DDE_Tnp_4"/>
    <property type="match status" value="1"/>
</dbReference>
<dbReference type="EMBL" id="VSWD01000003">
    <property type="protein sequence ID" value="KAK3105971.1"/>
    <property type="molecule type" value="Genomic_DNA"/>
</dbReference>
<dbReference type="Pfam" id="PF05485">
    <property type="entry name" value="THAP"/>
    <property type="match status" value="1"/>
</dbReference>
<feature type="coiled-coil region" evidence="7">
    <location>
        <begin position="166"/>
        <end position="200"/>
    </location>
</feature>
<organism evidence="10 11">
    <name type="scientific">Pinctada imbricata</name>
    <name type="common">Atlantic pearl-oyster</name>
    <name type="synonym">Pinctada martensii</name>
    <dbReference type="NCBI Taxonomy" id="66713"/>
    <lineage>
        <taxon>Eukaryota</taxon>
        <taxon>Metazoa</taxon>
        <taxon>Spiralia</taxon>
        <taxon>Lophotrochozoa</taxon>
        <taxon>Mollusca</taxon>
        <taxon>Bivalvia</taxon>
        <taxon>Autobranchia</taxon>
        <taxon>Pteriomorphia</taxon>
        <taxon>Pterioida</taxon>
        <taxon>Pterioidea</taxon>
        <taxon>Pteriidae</taxon>
        <taxon>Pinctada</taxon>
    </lineage>
</organism>
<evidence type="ECO:0000256" key="7">
    <source>
        <dbReference type="SAM" id="Coils"/>
    </source>
</evidence>
<feature type="region of interest" description="Disordered" evidence="8">
    <location>
        <begin position="120"/>
        <end position="157"/>
    </location>
</feature>
<accession>A0AA88YSG9</accession>
<reference evidence="10" key="1">
    <citation type="submission" date="2019-08" db="EMBL/GenBank/DDBJ databases">
        <title>The improved chromosome-level genome for the pearl oyster Pinctada fucata martensii using PacBio sequencing and Hi-C.</title>
        <authorList>
            <person name="Zheng Z."/>
        </authorList>
    </citation>
    <scope>NUCLEOTIDE SEQUENCE</scope>
    <source>
        <strain evidence="10">ZZ-2019</strain>
        <tissue evidence="10">Adductor muscle</tissue>
    </source>
</reference>
<dbReference type="SUPFAM" id="SSF57716">
    <property type="entry name" value="Glucocorticoid receptor-like (DNA-binding domain)"/>
    <property type="match status" value="1"/>
</dbReference>
<feature type="domain" description="THAP-type" evidence="9">
    <location>
        <begin position="10"/>
        <end position="103"/>
    </location>
</feature>
<keyword evidence="5 6" id="KW-0238">DNA-binding</keyword>
<evidence type="ECO:0000256" key="3">
    <source>
        <dbReference type="ARBA" id="ARBA00022771"/>
    </source>
</evidence>
<evidence type="ECO:0000256" key="2">
    <source>
        <dbReference type="ARBA" id="ARBA00022723"/>
    </source>
</evidence>
<dbReference type="SMART" id="SM00980">
    <property type="entry name" value="THAP"/>
    <property type="match status" value="1"/>
</dbReference>